<name>A0ABP8GHN3_9BACT</name>
<reference evidence="2" key="1">
    <citation type="journal article" date="2019" name="Int. J. Syst. Evol. Microbiol.">
        <title>The Global Catalogue of Microorganisms (GCM) 10K type strain sequencing project: providing services to taxonomists for standard genome sequencing and annotation.</title>
        <authorList>
            <consortium name="The Broad Institute Genomics Platform"/>
            <consortium name="The Broad Institute Genome Sequencing Center for Infectious Disease"/>
            <person name="Wu L."/>
            <person name="Ma J."/>
        </authorList>
    </citation>
    <scope>NUCLEOTIDE SEQUENCE [LARGE SCALE GENOMIC DNA]</scope>
    <source>
        <strain evidence="2">JCM 17919</strain>
    </source>
</reference>
<dbReference type="Proteomes" id="UP001501725">
    <property type="component" value="Unassembled WGS sequence"/>
</dbReference>
<evidence type="ECO:0000313" key="1">
    <source>
        <dbReference type="EMBL" id="GAA4324495.1"/>
    </source>
</evidence>
<dbReference type="EMBL" id="BAABGY010000005">
    <property type="protein sequence ID" value="GAA4324495.1"/>
    <property type="molecule type" value="Genomic_DNA"/>
</dbReference>
<comment type="caution">
    <text evidence="1">The sequence shown here is derived from an EMBL/GenBank/DDBJ whole genome shotgun (WGS) entry which is preliminary data.</text>
</comment>
<gene>
    <name evidence="1" type="ORF">GCM10023184_11890</name>
</gene>
<organism evidence="1 2">
    <name type="scientific">Flaviaesturariibacter amylovorans</name>
    <dbReference type="NCBI Taxonomy" id="1084520"/>
    <lineage>
        <taxon>Bacteria</taxon>
        <taxon>Pseudomonadati</taxon>
        <taxon>Bacteroidota</taxon>
        <taxon>Chitinophagia</taxon>
        <taxon>Chitinophagales</taxon>
        <taxon>Chitinophagaceae</taxon>
        <taxon>Flaviaestuariibacter</taxon>
    </lineage>
</organism>
<sequence>MEAEKVKLQFQTPQDFQKFRKMADGKILSFNIAELTVICDCRMVDVATAINKYGAIATDVLGGK</sequence>
<keyword evidence="2" id="KW-1185">Reference proteome</keyword>
<proteinExistence type="predicted"/>
<accession>A0ABP8GHN3</accession>
<evidence type="ECO:0000313" key="2">
    <source>
        <dbReference type="Proteomes" id="UP001501725"/>
    </source>
</evidence>
<dbReference type="RefSeq" id="WP_345254206.1">
    <property type="nucleotide sequence ID" value="NZ_BAABGY010000005.1"/>
</dbReference>
<protein>
    <submittedName>
        <fullName evidence="1">Uncharacterized protein</fullName>
    </submittedName>
</protein>